<name>A0A2H5Y5F3_9CHLR</name>
<dbReference type="GO" id="GO:0051536">
    <property type="term" value="F:iron-sulfur cluster binding"/>
    <property type="evidence" value="ECO:0007669"/>
    <property type="project" value="UniProtKB-KW"/>
</dbReference>
<feature type="domain" description="Radical SAM core" evidence="6">
    <location>
        <begin position="146"/>
        <end position="393"/>
    </location>
</feature>
<dbReference type="AlphaFoldDB" id="A0A2H5Y5F3"/>
<accession>A0A2H5Y5F3</accession>
<keyword evidence="3" id="KW-0479">Metal-binding</keyword>
<dbReference type="PANTHER" id="PTHR43409:SF4">
    <property type="entry name" value="RADICAL SAM SUPERFAMILY PROTEIN"/>
    <property type="match status" value="1"/>
</dbReference>
<dbReference type="SFLD" id="SFLDG01082">
    <property type="entry name" value="B12-binding_domain_containing"/>
    <property type="match status" value="1"/>
</dbReference>
<evidence type="ECO:0000256" key="3">
    <source>
        <dbReference type="ARBA" id="ARBA00022723"/>
    </source>
</evidence>
<protein>
    <recommendedName>
        <fullName evidence="6">Radical SAM core domain-containing protein</fullName>
    </recommendedName>
</protein>
<evidence type="ECO:0000256" key="1">
    <source>
        <dbReference type="ARBA" id="ARBA00001966"/>
    </source>
</evidence>
<dbReference type="InterPro" id="IPR058240">
    <property type="entry name" value="rSAM_sf"/>
</dbReference>
<dbReference type="Gene3D" id="3.20.20.70">
    <property type="entry name" value="Aldolase class I"/>
    <property type="match status" value="1"/>
</dbReference>
<evidence type="ECO:0000256" key="2">
    <source>
        <dbReference type="ARBA" id="ARBA00022691"/>
    </source>
</evidence>
<evidence type="ECO:0000256" key="5">
    <source>
        <dbReference type="ARBA" id="ARBA00023014"/>
    </source>
</evidence>
<dbReference type="InterPro" id="IPR006638">
    <property type="entry name" value="Elp3/MiaA/NifB-like_rSAM"/>
</dbReference>
<dbReference type="SFLD" id="SFLDS00029">
    <property type="entry name" value="Radical_SAM"/>
    <property type="match status" value="2"/>
</dbReference>
<gene>
    <name evidence="7" type="ORF">HRbin22_00918</name>
</gene>
<dbReference type="PROSITE" id="PS51918">
    <property type="entry name" value="RADICAL_SAM"/>
    <property type="match status" value="1"/>
</dbReference>
<dbReference type="PANTHER" id="PTHR43409">
    <property type="entry name" value="ANAEROBIC MAGNESIUM-PROTOPORPHYRIN IX MONOMETHYL ESTER CYCLASE-RELATED"/>
    <property type="match status" value="1"/>
</dbReference>
<dbReference type="CDD" id="cd01335">
    <property type="entry name" value="Radical_SAM"/>
    <property type="match status" value="1"/>
</dbReference>
<comment type="cofactor">
    <cofactor evidence="1">
        <name>[4Fe-4S] cluster</name>
        <dbReference type="ChEBI" id="CHEBI:49883"/>
    </cofactor>
</comment>
<dbReference type="SMART" id="SM00729">
    <property type="entry name" value="Elp3"/>
    <property type="match status" value="1"/>
</dbReference>
<dbReference type="InterPro" id="IPR051198">
    <property type="entry name" value="BchE-like"/>
</dbReference>
<proteinExistence type="predicted"/>
<dbReference type="EMBL" id="BEHY01000015">
    <property type="protein sequence ID" value="GBD08677.1"/>
    <property type="molecule type" value="Genomic_DNA"/>
</dbReference>
<evidence type="ECO:0000259" key="6">
    <source>
        <dbReference type="PROSITE" id="PS51918"/>
    </source>
</evidence>
<evidence type="ECO:0000313" key="8">
    <source>
        <dbReference type="Proteomes" id="UP000236642"/>
    </source>
</evidence>
<dbReference type="Pfam" id="PF04055">
    <property type="entry name" value="Radical_SAM"/>
    <property type="match status" value="1"/>
</dbReference>
<dbReference type="GO" id="GO:0003824">
    <property type="term" value="F:catalytic activity"/>
    <property type="evidence" value="ECO:0007669"/>
    <property type="project" value="InterPro"/>
</dbReference>
<organism evidence="7 8">
    <name type="scientific">Candidatus Thermoflexus japonica</name>
    <dbReference type="NCBI Taxonomy" id="2035417"/>
    <lineage>
        <taxon>Bacteria</taxon>
        <taxon>Bacillati</taxon>
        <taxon>Chloroflexota</taxon>
        <taxon>Thermoflexia</taxon>
        <taxon>Thermoflexales</taxon>
        <taxon>Thermoflexaceae</taxon>
        <taxon>Thermoflexus</taxon>
    </lineage>
</organism>
<dbReference type="Proteomes" id="UP000236642">
    <property type="component" value="Unassembled WGS sequence"/>
</dbReference>
<dbReference type="InterPro" id="IPR013785">
    <property type="entry name" value="Aldolase_TIM"/>
</dbReference>
<evidence type="ECO:0000313" key="7">
    <source>
        <dbReference type="EMBL" id="GBD08677.1"/>
    </source>
</evidence>
<dbReference type="SFLD" id="SFLDG01095">
    <property type="entry name" value="Uncharacterised_Radical_SAM_Su"/>
    <property type="match status" value="1"/>
</dbReference>
<keyword evidence="5" id="KW-0411">Iron-sulfur</keyword>
<keyword evidence="2" id="KW-0949">S-adenosyl-L-methionine</keyword>
<evidence type="ECO:0000256" key="4">
    <source>
        <dbReference type="ARBA" id="ARBA00023004"/>
    </source>
</evidence>
<reference evidence="8" key="1">
    <citation type="submission" date="2017-09" db="EMBL/GenBank/DDBJ databases">
        <title>Metaegenomics of thermophilic ammonia-oxidizing enrichment culture.</title>
        <authorList>
            <person name="Kato S."/>
            <person name="Suzuki K."/>
        </authorList>
    </citation>
    <scope>NUCLEOTIDE SEQUENCE [LARGE SCALE GENOMIC DNA]</scope>
</reference>
<dbReference type="SUPFAM" id="SSF102114">
    <property type="entry name" value="Radical SAM enzymes"/>
    <property type="match status" value="1"/>
</dbReference>
<comment type="caution">
    <text evidence="7">The sequence shown here is derived from an EMBL/GenBank/DDBJ whole genome shotgun (WGS) entry which is preliminary data.</text>
</comment>
<dbReference type="InterPro" id="IPR007197">
    <property type="entry name" value="rSAM"/>
</dbReference>
<dbReference type="GO" id="GO:0046872">
    <property type="term" value="F:metal ion binding"/>
    <property type="evidence" value="ECO:0007669"/>
    <property type="project" value="UniProtKB-KW"/>
</dbReference>
<sequence length="418" mass="46556">MMRLETAEGPITLNLQRGAFSLHLYGREVLAYDRAGRLWSATIGEITYRRGLDNRIQAIQTTPDGIRRWWLKREEIRQLEDQLASQLQALEHLLSRGSFRWITPPADERIWQDALSLLQRASRMDFEALEADARRFAEVYAPIGILPPDQYLSLVVQATIGCPFNTCTFCGFYRSLPFRVRSPEEFEAHLKAIREFFGDGLWMRRTIFLGSANALAIPMPRLVALLGRLRQIFPVRADREGEGFAGIYAFLDGFTGLKKTVADYEQLRALGLRRVYIGLESGHEPLLTFLRKPATAEQMIETVRRLKAAGLQVGVIVMIGVGGDRFAAGHVEDTLAVLQAMPLGQGDLVYLSDFVEIPGTPYQAQAEALGIRPLSPAERRAQAEAIRAGLQRAGVGATGPAAPTSPRVAPYALEAFLY</sequence>
<keyword evidence="4" id="KW-0408">Iron</keyword>